<reference evidence="9 10" key="1">
    <citation type="submission" date="2020-08" db="EMBL/GenBank/DDBJ databases">
        <title>Genomic Encyclopedia of Type Strains, Phase III (KMG-III): the genomes of soil and plant-associated and newly described type strains.</title>
        <authorList>
            <person name="Whitman W."/>
        </authorList>
    </citation>
    <scope>NUCLEOTIDE SEQUENCE [LARGE SCALE GENOMIC DNA]</scope>
    <source>
        <strain evidence="9 10">CECT 3287</strain>
    </source>
</reference>
<evidence type="ECO:0000256" key="5">
    <source>
        <dbReference type="ARBA" id="ARBA00022692"/>
    </source>
</evidence>
<accession>A0A7W5FEJ6</accession>
<keyword evidence="4" id="KW-1003">Cell membrane</keyword>
<evidence type="ECO:0000256" key="4">
    <source>
        <dbReference type="ARBA" id="ARBA00022475"/>
    </source>
</evidence>
<comment type="caution">
    <text evidence="9">The sequence shown here is derived from an EMBL/GenBank/DDBJ whole genome shotgun (WGS) entry which is preliminary data.</text>
</comment>
<keyword evidence="6 8" id="KW-1133">Transmembrane helix</keyword>
<feature type="transmembrane region" description="Helical" evidence="8">
    <location>
        <begin position="119"/>
        <end position="138"/>
    </location>
</feature>
<feature type="transmembrane region" description="Helical" evidence="8">
    <location>
        <begin position="308"/>
        <end position="326"/>
    </location>
</feature>
<keyword evidence="5 8" id="KW-0812">Transmembrane</keyword>
<evidence type="ECO:0000256" key="2">
    <source>
        <dbReference type="ARBA" id="ARBA00007935"/>
    </source>
</evidence>
<proteinExistence type="inferred from homology"/>
<evidence type="ECO:0000256" key="7">
    <source>
        <dbReference type="ARBA" id="ARBA00023136"/>
    </source>
</evidence>
<protein>
    <submittedName>
        <fullName evidence="9">Iron complex transport system permease protein</fullName>
    </submittedName>
</protein>
<feature type="transmembrane region" description="Helical" evidence="8">
    <location>
        <begin position="194"/>
        <end position="212"/>
    </location>
</feature>
<dbReference type="SUPFAM" id="SSF81345">
    <property type="entry name" value="ABC transporter involved in vitamin B12 uptake, BtuC"/>
    <property type="match status" value="1"/>
</dbReference>
<dbReference type="EMBL" id="JACHXF010000006">
    <property type="protein sequence ID" value="MBB3095471.1"/>
    <property type="molecule type" value="Genomic_DNA"/>
</dbReference>
<dbReference type="CDD" id="cd06550">
    <property type="entry name" value="TM_ABC_iron-siderophores_like"/>
    <property type="match status" value="1"/>
</dbReference>
<evidence type="ECO:0000256" key="3">
    <source>
        <dbReference type="ARBA" id="ARBA00022448"/>
    </source>
</evidence>
<dbReference type="InterPro" id="IPR000522">
    <property type="entry name" value="ABC_transptr_permease_BtuC"/>
</dbReference>
<dbReference type="Proteomes" id="UP000590749">
    <property type="component" value="Unassembled WGS sequence"/>
</dbReference>
<keyword evidence="3" id="KW-0813">Transport</keyword>
<evidence type="ECO:0000256" key="1">
    <source>
        <dbReference type="ARBA" id="ARBA00004651"/>
    </source>
</evidence>
<dbReference type="RefSeq" id="WP_229794569.1">
    <property type="nucleotide sequence ID" value="NZ_BMPW01000004.1"/>
</dbReference>
<feature type="transmembrane region" description="Helical" evidence="8">
    <location>
        <begin position="63"/>
        <end position="80"/>
    </location>
</feature>
<dbReference type="GO" id="GO:0005886">
    <property type="term" value="C:plasma membrane"/>
    <property type="evidence" value="ECO:0007669"/>
    <property type="project" value="UniProtKB-SubCell"/>
</dbReference>
<keyword evidence="7 8" id="KW-0472">Membrane</keyword>
<name>A0A7W5FEJ6_9ACTN</name>
<dbReference type="GO" id="GO:0022857">
    <property type="term" value="F:transmembrane transporter activity"/>
    <property type="evidence" value="ECO:0007669"/>
    <property type="project" value="InterPro"/>
</dbReference>
<evidence type="ECO:0000313" key="10">
    <source>
        <dbReference type="Proteomes" id="UP000590749"/>
    </source>
</evidence>
<dbReference type="GO" id="GO:0033214">
    <property type="term" value="P:siderophore-iron import into cell"/>
    <property type="evidence" value="ECO:0007669"/>
    <property type="project" value="TreeGrafter"/>
</dbReference>
<evidence type="ECO:0000256" key="6">
    <source>
        <dbReference type="ARBA" id="ARBA00022989"/>
    </source>
</evidence>
<comment type="similarity">
    <text evidence="2">Belongs to the binding-protein-dependent transport system permease family. FecCD subfamily.</text>
</comment>
<dbReference type="Gene3D" id="1.10.3470.10">
    <property type="entry name" value="ABC transporter involved in vitamin B12 uptake, BtuC"/>
    <property type="match status" value="1"/>
</dbReference>
<dbReference type="InterPro" id="IPR037294">
    <property type="entry name" value="ABC_BtuC-like"/>
</dbReference>
<comment type="subcellular location">
    <subcellularLocation>
        <location evidence="1">Cell membrane</location>
        <topology evidence="1">Multi-pass membrane protein</topology>
    </subcellularLocation>
</comment>
<keyword evidence="10" id="KW-1185">Reference proteome</keyword>
<dbReference type="AlphaFoldDB" id="A0A7W5FEJ6"/>
<dbReference type="FunFam" id="1.10.3470.10:FF:000001">
    <property type="entry name" value="Vitamin B12 ABC transporter permease BtuC"/>
    <property type="match status" value="1"/>
</dbReference>
<feature type="transmembrane region" description="Helical" evidence="8">
    <location>
        <begin position="92"/>
        <end position="113"/>
    </location>
</feature>
<dbReference type="PANTHER" id="PTHR30472">
    <property type="entry name" value="FERRIC ENTEROBACTIN TRANSPORT SYSTEM PERMEASE PROTEIN"/>
    <property type="match status" value="1"/>
</dbReference>
<sequence>MTNSLPRRIAGLLLCLALLALAVLLSLAVGARAIPFSTVVDALWHSDGSPEAVIVTTQRVPRTILGLLIGMALGLAGAVMQALTRNPLADPGLLGVNSGAAAAVVTAISFFGITTASGYVWFAFAGAAAATVVVYLLGGGGKGPGGPVRLALAGTSIGAVLVAYTYGVQMLDAKALDQFRFWIVGGLSGRDQSVLLDVLPFLVVGIVIALLLSRPLNALSLGEDTGRALGVNLAGTRLASAATVTLLCGAATAAAGPFAFIGLAVPHAARALIGADLRWVLPYAMLLAPVLLLGADVVGRVVITPSELEAGIVTALIGAPVLIALVRRRQVVPL</sequence>
<gene>
    <name evidence="9" type="ORF">FHR83_003141</name>
</gene>
<feature type="transmembrane region" description="Helical" evidence="8">
    <location>
        <begin position="150"/>
        <end position="167"/>
    </location>
</feature>
<dbReference type="Pfam" id="PF01032">
    <property type="entry name" value="FecCD"/>
    <property type="match status" value="1"/>
</dbReference>
<feature type="transmembrane region" description="Helical" evidence="8">
    <location>
        <begin position="280"/>
        <end position="302"/>
    </location>
</feature>
<evidence type="ECO:0000313" key="9">
    <source>
        <dbReference type="EMBL" id="MBB3095471.1"/>
    </source>
</evidence>
<organism evidence="9 10">
    <name type="scientific">Actinoplanes campanulatus</name>
    <dbReference type="NCBI Taxonomy" id="113559"/>
    <lineage>
        <taxon>Bacteria</taxon>
        <taxon>Bacillati</taxon>
        <taxon>Actinomycetota</taxon>
        <taxon>Actinomycetes</taxon>
        <taxon>Micromonosporales</taxon>
        <taxon>Micromonosporaceae</taxon>
        <taxon>Actinoplanes</taxon>
    </lineage>
</organism>
<dbReference type="PANTHER" id="PTHR30472:SF1">
    <property type="entry name" value="FE(3+) DICITRATE TRANSPORT SYSTEM PERMEASE PROTEIN FECC-RELATED"/>
    <property type="match status" value="1"/>
</dbReference>
<evidence type="ECO:0000256" key="8">
    <source>
        <dbReference type="SAM" id="Phobius"/>
    </source>
</evidence>